<dbReference type="InterPro" id="IPR036291">
    <property type="entry name" value="NAD(P)-bd_dom_sf"/>
</dbReference>
<organism evidence="4 5">
    <name type="scientific">Terrabacter ginsenosidimutans</name>
    <dbReference type="NCBI Taxonomy" id="490575"/>
    <lineage>
        <taxon>Bacteria</taxon>
        <taxon>Bacillati</taxon>
        <taxon>Actinomycetota</taxon>
        <taxon>Actinomycetes</taxon>
        <taxon>Micrococcales</taxon>
        <taxon>Intrasporangiaceae</taxon>
        <taxon>Terrabacter</taxon>
    </lineage>
</organism>
<evidence type="ECO:0000313" key="4">
    <source>
        <dbReference type="EMBL" id="GAA3705856.1"/>
    </source>
</evidence>
<comment type="caution">
    <text evidence="4">The sequence shown here is derived from an EMBL/GenBank/DDBJ whole genome shotgun (WGS) entry which is preliminary data.</text>
</comment>
<proteinExistence type="inferred from homology"/>
<evidence type="ECO:0000256" key="2">
    <source>
        <dbReference type="ARBA" id="ARBA00023002"/>
    </source>
</evidence>
<comment type="similarity">
    <text evidence="1 3">Belongs to the short-chain dehydrogenases/reductases (SDR) family.</text>
</comment>
<dbReference type="PRINTS" id="PR00081">
    <property type="entry name" value="GDHRDH"/>
</dbReference>
<accession>A0ABP7DHQ5</accession>
<name>A0ABP7DHQ5_9MICO</name>
<evidence type="ECO:0000256" key="1">
    <source>
        <dbReference type="ARBA" id="ARBA00006484"/>
    </source>
</evidence>
<evidence type="ECO:0000256" key="3">
    <source>
        <dbReference type="RuleBase" id="RU000363"/>
    </source>
</evidence>
<keyword evidence="5" id="KW-1185">Reference proteome</keyword>
<dbReference type="PANTHER" id="PTHR44169">
    <property type="entry name" value="NADPH-DEPENDENT 1-ACYLDIHYDROXYACETONE PHOSPHATE REDUCTASE"/>
    <property type="match status" value="1"/>
</dbReference>
<protein>
    <submittedName>
        <fullName evidence="4">Oxidoreductase</fullName>
    </submittedName>
</protein>
<dbReference type="RefSeq" id="WP_344946206.1">
    <property type="nucleotide sequence ID" value="NZ_BAABDC010000003.1"/>
</dbReference>
<dbReference type="Proteomes" id="UP001501468">
    <property type="component" value="Unassembled WGS sequence"/>
</dbReference>
<evidence type="ECO:0000313" key="5">
    <source>
        <dbReference type="Proteomes" id="UP001501468"/>
    </source>
</evidence>
<sequence>MTKVALVTGASSGIGESIAIHLVESGWTVYAVARRVERMASLESRGVIPFAMDVTDDASMVAGIDRIITEQGQIDALVNNAGYGSYGPVEHVPIDEARRQFEVNVFGLARLTQLVTPHMRTRRRGRIVNISSIGGKIYEPLGAWYHATKFAVEGFSDSLRIELAPFGIDVVIIEPGPIISEWNTIARESLVERSVGTVYEDMARRMAVMFERVDTPRMSSGPAAVAEKVLKALEAVNPAARYPAGKGARAIVTARRLLPDRAMDAVMRRTLSG</sequence>
<dbReference type="PANTHER" id="PTHR44169:SF6">
    <property type="entry name" value="NADPH-DEPENDENT 1-ACYLDIHYDROXYACETONE PHOSPHATE REDUCTASE"/>
    <property type="match status" value="1"/>
</dbReference>
<dbReference type="SUPFAM" id="SSF51735">
    <property type="entry name" value="NAD(P)-binding Rossmann-fold domains"/>
    <property type="match status" value="1"/>
</dbReference>
<gene>
    <name evidence="4" type="ORF">GCM10022399_23290</name>
</gene>
<dbReference type="InterPro" id="IPR002347">
    <property type="entry name" value="SDR_fam"/>
</dbReference>
<dbReference type="PRINTS" id="PR00080">
    <property type="entry name" value="SDRFAMILY"/>
</dbReference>
<dbReference type="NCBIfam" id="NF004826">
    <property type="entry name" value="PRK06182.1"/>
    <property type="match status" value="1"/>
</dbReference>
<dbReference type="Gene3D" id="3.40.50.720">
    <property type="entry name" value="NAD(P)-binding Rossmann-like Domain"/>
    <property type="match status" value="1"/>
</dbReference>
<dbReference type="EMBL" id="BAABDC010000003">
    <property type="protein sequence ID" value="GAA3705856.1"/>
    <property type="molecule type" value="Genomic_DNA"/>
</dbReference>
<reference evidence="5" key="1">
    <citation type="journal article" date="2019" name="Int. J. Syst. Evol. Microbiol.">
        <title>The Global Catalogue of Microorganisms (GCM) 10K type strain sequencing project: providing services to taxonomists for standard genome sequencing and annotation.</title>
        <authorList>
            <consortium name="The Broad Institute Genomics Platform"/>
            <consortium name="The Broad Institute Genome Sequencing Center for Infectious Disease"/>
            <person name="Wu L."/>
            <person name="Ma J."/>
        </authorList>
    </citation>
    <scope>NUCLEOTIDE SEQUENCE [LARGE SCALE GENOMIC DNA]</scope>
    <source>
        <strain evidence="5">JCM 17125</strain>
    </source>
</reference>
<dbReference type="CDD" id="cd05374">
    <property type="entry name" value="17beta-HSD-like_SDR_c"/>
    <property type="match status" value="1"/>
</dbReference>
<dbReference type="Pfam" id="PF00106">
    <property type="entry name" value="adh_short"/>
    <property type="match status" value="1"/>
</dbReference>
<keyword evidence="2" id="KW-0560">Oxidoreductase</keyword>